<proteinExistence type="predicted"/>
<evidence type="ECO:0000313" key="2">
    <source>
        <dbReference type="EMBL" id="CAH2000939.1"/>
    </source>
</evidence>
<evidence type="ECO:0000256" key="1">
    <source>
        <dbReference type="SAM" id="MobiDB-lite"/>
    </source>
</evidence>
<organism evidence="2 3">
    <name type="scientific">Acanthoscelides obtectus</name>
    <name type="common">Bean weevil</name>
    <name type="synonym">Bruchus obtectus</name>
    <dbReference type="NCBI Taxonomy" id="200917"/>
    <lineage>
        <taxon>Eukaryota</taxon>
        <taxon>Metazoa</taxon>
        <taxon>Ecdysozoa</taxon>
        <taxon>Arthropoda</taxon>
        <taxon>Hexapoda</taxon>
        <taxon>Insecta</taxon>
        <taxon>Pterygota</taxon>
        <taxon>Neoptera</taxon>
        <taxon>Endopterygota</taxon>
        <taxon>Coleoptera</taxon>
        <taxon>Polyphaga</taxon>
        <taxon>Cucujiformia</taxon>
        <taxon>Chrysomeloidea</taxon>
        <taxon>Chrysomelidae</taxon>
        <taxon>Bruchinae</taxon>
        <taxon>Bruchini</taxon>
        <taxon>Acanthoscelides</taxon>
    </lineage>
</organism>
<sequence length="49" mass="5369">MRIERGGKNGPYQEISSSGKFQGHCTSCNQPRGQSSCSRKHIEEGCKAI</sequence>
<dbReference type="AlphaFoldDB" id="A0A9P0PXI9"/>
<protein>
    <submittedName>
        <fullName evidence="2">Uncharacterized protein</fullName>
    </submittedName>
</protein>
<comment type="caution">
    <text evidence="2">The sequence shown here is derived from an EMBL/GenBank/DDBJ whole genome shotgun (WGS) entry which is preliminary data.</text>
</comment>
<accession>A0A9P0PXI9</accession>
<name>A0A9P0PXI9_ACAOB</name>
<dbReference type="EMBL" id="CAKOFQ010007430">
    <property type="protein sequence ID" value="CAH2000939.1"/>
    <property type="molecule type" value="Genomic_DNA"/>
</dbReference>
<dbReference type="Proteomes" id="UP001152888">
    <property type="component" value="Unassembled WGS sequence"/>
</dbReference>
<feature type="region of interest" description="Disordered" evidence="1">
    <location>
        <begin position="1"/>
        <end position="22"/>
    </location>
</feature>
<evidence type="ECO:0000313" key="3">
    <source>
        <dbReference type="Proteomes" id="UP001152888"/>
    </source>
</evidence>
<reference evidence="2" key="1">
    <citation type="submission" date="2022-03" db="EMBL/GenBank/DDBJ databases">
        <authorList>
            <person name="Sayadi A."/>
        </authorList>
    </citation>
    <scope>NUCLEOTIDE SEQUENCE</scope>
</reference>
<gene>
    <name evidence="2" type="ORF">ACAOBT_LOCUS25887</name>
</gene>
<keyword evidence="3" id="KW-1185">Reference proteome</keyword>